<evidence type="ECO:0000256" key="5">
    <source>
        <dbReference type="ARBA" id="ARBA00023136"/>
    </source>
</evidence>
<evidence type="ECO:0000256" key="3">
    <source>
        <dbReference type="ARBA" id="ARBA00022622"/>
    </source>
</evidence>
<dbReference type="CDD" id="cd21176">
    <property type="entry name" value="LPMO_auxiliary-like"/>
    <property type="match status" value="1"/>
</dbReference>
<dbReference type="OrthoDB" id="2146436at2759"/>
<evidence type="ECO:0000256" key="4">
    <source>
        <dbReference type="ARBA" id="ARBA00022729"/>
    </source>
</evidence>
<proteinExistence type="predicted"/>
<feature type="signal peptide" evidence="8">
    <location>
        <begin position="1"/>
        <end position="19"/>
    </location>
</feature>
<dbReference type="GO" id="GO:0005886">
    <property type="term" value="C:plasma membrane"/>
    <property type="evidence" value="ECO:0007669"/>
    <property type="project" value="UniProtKB-SubCell"/>
</dbReference>
<feature type="chain" id="PRO_5005246156" description="Copper acquisition factor BIM1-like domain-containing protein" evidence="8">
    <location>
        <begin position="20"/>
        <end position="221"/>
    </location>
</feature>
<dbReference type="InterPro" id="IPR046936">
    <property type="entry name" value="BIM1-like"/>
</dbReference>
<evidence type="ECO:0000259" key="9">
    <source>
        <dbReference type="Pfam" id="PF20238"/>
    </source>
</evidence>
<evidence type="ECO:0000313" key="10">
    <source>
        <dbReference type="EMBL" id="KLT42820.1"/>
    </source>
</evidence>
<sequence length="221" mass="23330">MVLVFSLLASALMASVTYAHFTLDYPLTRGFDEDKEPEFCGGFNTASAQRQPVPLNGAAIWINSHHQLATVDAFLSTQPDPKTWDDFNSTINGTSSIMMASDFFQVAEGVACWNINFATLPYNLTNGSQITLQIQYNGGDSPLYQCTDLVLLSNYTVPSNYTCSEDAAAEFTRTRSSGPSATSQAASVSSAASTGQSSSASKVTSSVGMLAVAAAALAAVM</sequence>
<dbReference type="PANTHER" id="PTHR34992">
    <property type="entry name" value="HYPHAL ANASTAMOSIS-7 PROTEIN"/>
    <property type="match status" value="1"/>
</dbReference>
<dbReference type="RefSeq" id="XP_018279311.1">
    <property type="nucleotide sequence ID" value="XM_018423000.1"/>
</dbReference>
<organism evidence="10 11">
    <name type="scientific">Cutaneotrichosporon oleaginosum</name>
    <dbReference type="NCBI Taxonomy" id="879819"/>
    <lineage>
        <taxon>Eukaryota</taxon>
        <taxon>Fungi</taxon>
        <taxon>Dikarya</taxon>
        <taxon>Basidiomycota</taxon>
        <taxon>Agaricomycotina</taxon>
        <taxon>Tremellomycetes</taxon>
        <taxon>Trichosporonales</taxon>
        <taxon>Trichosporonaceae</taxon>
        <taxon>Cutaneotrichosporon</taxon>
    </lineage>
</organism>
<accession>A0A0J0XNY7</accession>
<evidence type="ECO:0000313" key="11">
    <source>
        <dbReference type="Proteomes" id="UP000053611"/>
    </source>
</evidence>
<dbReference type="AlphaFoldDB" id="A0A0J0XNY7"/>
<keyword evidence="5" id="KW-0472">Membrane</keyword>
<dbReference type="InterPro" id="IPR046530">
    <property type="entry name" value="BIM1-like_dom"/>
</dbReference>
<keyword evidence="3" id="KW-0336">GPI-anchor</keyword>
<dbReference type="Pfam" id="PF20238">
    <property type="entry name" value="BIM1-like_dom"/>
    <property type="match status" value="1"/>
</dbReference>
<keyword evidence="2" id="KW-1003">Cell membrane</keyword>
<keyword evidence="4 8" id="KW-0732">Signal</keyword>
<name>A0A0J0XNY7_9TREE</name>
<keyword evidence="6" id="KW-0325">Glycoprotein</keyword>
<evidence type="ECO:0000256" key="2">
    <source>
        <dbReference type="ARBA" id="ARBA00022475"/>
    </source>
</evidence>
<gene>
    <name evidence="10" type="ORF">CC85DRAFT_285170</name>
</gene>
<dbReference type="Proteomes" id="UP000053611">
    <property type="component" value="Unassembled WGS sequence"/>
</dbReference>
<dbReference type="GeneID" id="28983603"/>
<keyword evidence="7" id="KW-0449">Lipoprotein</keyword>
<reference evidence="10 11" key="1">
    <citation type="submission" date="2015-03" db="EMBL/GenBank/DDBJ databases">
        <title>Genomics and transcriptomics of the oil-accumulating basidiomycete yeast T. oleaginosus allow insights into substrate utilization and the diverse evolutionary trajectories of mating systems in fungi.</title>
        <authorList>
            <consortium name="DOE Joint Genome Institute"/>
            <person name="Kourist R."/>
            <person name="Kracht O."/>
            <person name="Bracharz F."/>
            <person name="Lipzen A."/>
            <person name="Nolan M."/>
            <person name="Ohm R."/>
            <person name="Grigoriev I."/>
            <person name="Sun S."/>
            <person name="Heitman J."/>
            <person name="Bruck T."/>
            <person name="Nowrousian M."/>
        </authorList>
    </citation>
    <scope>NUCLEOTIDE SEQUENCE [LARGE SCALE GENOMIC DNA]</scope>
    <source>
        <strain evidence="10 11">IBC0246</strain>
    </source>
</reference>
<dbReference type="GO" id="GO:0098552">
    <property type="term" value="C:side of membrane"/>
    <property type="evidence" value="ECO:0007669"/>
    <property type="project" value="UniProtKB-KW"/>
</dbReference>
<dbReference type="EMBL" id="KQ087201">
    <property type="protein sequence ID" value="KLT42820.1"/>
    <property type="molecule type" value="Genomic_DNA"/>
</dbReference>
<evidence type="ECO:0000256" key="6">
    <source>
        <dbReference type="ARBA" id="ARBA00023180"/>
    </source>
</evidence>
<keyword evidence="11" id="KW-1185">Reference proteome</keyword>
<evidence type="ECO:0000256" key="8">
    <source>
        <dbReference type="SAM" id="SignalP"/>
    </source>
</evidence>
<dbReference type="PANTHER" id="PTHR34992:SF11">
    <property type="entry name" value="COPPER ACQUISITION FACTOR BIM1-LIKE DOMAIN-CONTAINING PROTEIN"/>
    <property type="match status" value="1"/>
</dbReference>
<feature type="domain" description="Copper acquisition factor BIM1-like" evidence="9">
    <location>
        <begin position="19"/>
        <end position="165"/>
    </location>
</feature>
<dbReference type="STRING" id="879819.A0A0J0XNY7"/>
<comment type="subcellular location">
    <subcellularLocation>
        <location evidence="1">Cell membrane</location>
        <topology evidence="1">Lipid-anchor</topology>
        <topology evidence="1">GPI-anchor</topology>
    </subcellularLocation>
</comment>
<evidence type="ECO:0000256" key="1">
    <source>
        <dbReference type="ARBA" id="ARBA00004609"/>
    </source>
</evidence>
<protein>
    <recommendedName>
        <fullName evidence="9">Copper acquisition factor BIM1-like domain-containing protein</fullName>
    </recommendedName>
</protein>
<evidence type="ECO:0000256" key="7">
    <source>
        <dbReference type="ARBA" id="ARBA00023288"/>
    </source>
</evidence>